<sequence>MLSADSCEVITLHGENGIPEQPYIDCIWEVADKNGVHERYEFRCDTSRECCENICCTPHAQADVLALVSTHQNAVENEHPFERKRNGSGAVSSSSRHLRYFKNDAGKNKFQVVVSLR</sequence>
<gene>
    <name evidence="1" type="primary">WBGene00276761</name>
</gene>
<dbReference type="OrthoDB" id="5872847at2759"/>
<organism evidence="1 2">
    <name type="scientific">Pristionchus pacificus</name>
    <name type="common">Parasitic nematode worm</name>
    <dbReference type="NCBI Taxonomy" id="54126"/>
    <lineage>
        <taxon>Eukaryota</taxon>
        <taxon>Metazoa</taxon>
        <taxon>Ecdysozoa</taxon>
        <taxon>Nematoda</taxon>
        <taxon>Chromadorea</taxon>
        <taxon>Rhabditida</taxon>
        <taxon>Rhabditina</taxon>
        <taxon>Diplogasteromorpha</taxon>
        <taxon>Diplogasteroidea</taxon>
        <taxon>Neodiplogasteridae</taxon>
        <taxon>Pristionchus</taxon>
    </lineage>
</organism>
<accession>A0A8R1YTY8</accession>
<reference evidence="1" key="2">
    <citation type="submission" date="2022-06" db="UniProtKB">
        <authorList>
            <consortium name="EnsemblMetazoa"/>
        </authorList>
    </citation>
    <scope>IDENTIFICATION</scope>
    <source>
        <strain evidence="1">PS312</strain>
    </source>
</reference>
<protein>
    <submittedName>
        <fullName evidence="1">Uncharacterized protein</fullName>
    </submittedName>
</protein>
<dbReference type="AlphaFoldDB" id="A0A2A6CFY2"/>
<proteinExistence type="predicted"/>
<keyword evidence="2" id="KW-1185">Reference proteome</keyword>
<dbReference type="EnsemblMetazoa" id="PPA38392.1">
    <property type="protein sequence ID" value="PPA38392.1"/>
    <property type="gene ID" value="WBGene00276761"/>
</dbReference>
<reference evidence="2" key="1">
    <citation type="journal article" date="2008" name="Nat. Genet.">
        <title>The Pristionchus pacificus genome provides a unique perspective on nematode lifestyle and parasitism.</title>
        <authorList>
            <person name="Dieterich C."/>
            <person name="Clifton S.W."/>
            <person name="Schuster L.N."/>
            <person name="Chinwalla A."/>
            <person name="Delehaunty K."/>
            <person name="Dinkelacker I."/>
            <person name="Fulton L."/>
            <person name="Fulton R."/>
            <person name="Godfrey J."/>
            <person name="Minx P."/>
            <person name="Mitreva M."/>
            <person name="Roeseler W."/>
            <person name="Tian H."/>
            <person name="Witte H."/>
            <person name="Yang S.P."/>
            <person name="Wilson R.K."/>
            <person name="Sommer R.J."/>
        </authorList>
    </citation>
    <scope>NUCLEOTIDE SEQUENCE [LARGE SCALE GENOMIC DNA]</scope>
    <source>
        <strain evidence="2">PS312</strain>
    </source>
</reference>
<evidence type="ECO:0000313" key="1">
    <source>
        <dbReference type="EnsemblMetazoa" id="PPA38392.1"/>
    </source>
</evidence>
<accession>A0A2A6CFY2</accession>
<name>A0A2A6CFY2_PRIPA</name>
<evidence type="ECO:0000313" key="2">
    <source>
        <dbReference type="Proteomes" id="UP000005239"/>
    </source>
</evidence>
<dbReference type="Proteomes" id="UP000005239">
    <property type="component" value="Unassembled WGS sequence"/>
</dbReference>